<organism evidence="1 3">
    <name type="scientific">Agrobacterium larrymoorei</name>
    <dbReference type="NCBI Taxonomy" id="160699"/>
    <lineage>
        <taxon>Bacteria</taxon>
        <taxon>Pseudomonadati</taxon>
        <taxon>Pseudomonadota</taxon>
        <taxon>Alphaproteobacteria</taxon>
        <taxon>Hyphomicrobiales</taxon>
        <taxon>Rhizobiaceae</taxon>
        <taxon>Rhizobium/Agrobacterium group</taxon>
        <taxon>Agrobacterium</taxon>
    </lineage>
</organism>
<dbReference type="EMBL" id="CP072167">
    <property type="protein sequence ID" value="QYA08305.1"/>
    <property type="molecule type" value="Genomic_DNA"/>
</dbReference>
<evidence type="ECO:0000313" key="4">
    <source>
        <dbReference type="Proteomes" id="UP000826513"/>
    </source>
</evidence>
<sequence length="691" mass="78205">MFRTLPIEAFSQIDILTRPYIGKLPPVDSSLPSTGNDEARTARDNVKNLLYCEFDRGWPIDALFRLLKIAEAAFCAKKLHRDQLQILWELWETLRDSEYIIELAKTEQWSQAFDQILIHMQGSSFRRGVQVSDRQRFLGEALLKLAHKGFPFRIDGRGASLTKRSYKDVCNLIEKKIKRAGGEHAANALLGLMKKSGRIEDGTLLHARMPTTLYSKTRSGTPWHYIYSLALKHVASPTARNPEPVLEAMESLAVAMAATLDVEPHSSYENLSLSRMSFTGFMFETVIYDELFAIPQWQPKISEPLLTLWIDSLEAEGCEFPIASAADWKLLGKQILKCALEYRLSIADERILKAAQSSKEASRALLKAISSPASGVNQSYKTPSDTQHRSATNFPILRASYNRLLIQPRAVVGRAFVECIYSEMRKAQVPDLENIMGRALERLALKIFESAGMPVSVSGKKYRNAIRDEILEADLVFETGEKIFLVECTKKPLTNRARSGHTLDGLRDFSGSFLKLLQQLAQHEAHLRKVGMIEFEDGQVVRLGGRSVEKVALNLFDHGSLQNRDMTMSFIEALSNTYMTSSVPEAQKILTDVNKRLKFINQALNEIVSSYAPANERGLFDFAMSTWWLSVDQLHYLAFKEGNLWKTMERIRHMTARSGDIFYEVNRVMNINEVGKSIFDVCKKMNSRGVL</sequence>
<dbReference type="STRING" id="1367849.GCA_000518585_04293"/>
<dbReference type="KEGG" id="alf:CFBP5473_13425"/>
<accession>A0A4D7DR13</accession>
<evidence type="ECO:0000313" key="1">
    <source>
        <dbReference type="EMBL" id="QCI98808.1"/>
    </source>
</evidence>
<dbReference type="AlphaFoldDB" id="A0A4D7DR13"/>
<proteinExistence type="predicted"/>
<protein>
    <submittedName>
        <fullName evidence="1">Uncharacterized protein</fullName>
    </submittedName>
</protein>
<keyword evidence="4" id="KW-1185">Reference proteome</keyword>
<dbReference type="Proteomes" id="UP000298545">
    <property type="component" value="Chromosome circular"/>
</dbReference>
<dbReference type="OrthoDB" id="494216at2"/>
<reference evidence="2 4" key="2">
    <citation type="submission" date="2021-03" db="EMBL/GenBank/DDBJ databases">
        <title>Rapid diversification of plasmids in a genus of pathogenic and nitrogen fixing bacteria.</title>
        <authorList>
            <person name="Weisberg A.J."/>
            <person name="Miller M."/>
            <person name="Ream W."/>
            <person name="Grunwald N.J."/>
            <person name="Chang J.H."/>
        </authorList>
    </citation>
    <scope>NUCLEOTIDE SEQUENCE [LARGE SCALE GENOMIC DNA]</scope>
    <source>
        <strain evidence="2 4">AF3.44</strain>
    </source>
</reference>
<name>A0A4D7DR13_9HYPH</name>
<dbReference type="EMBL" id="CP039691">
    <property type="protein sequence ID" value="QCI98808.1"/>
    <property type="molecule type" value="Genomic_DNA"/>
</dbReference>
<dbReference type="Proteomes" id="UP000826513">
    <property type="component" value="Chromosome 1"/>
</dbReference>
<gene>
    <name evidence="1" type="ORF">CFBP5473_13425</name>
    <name evidence="2" type="ORF">J5285_06310</name>
</gene>
<reference evidence="1 3" key="1">
    <citation type="submission" date="2019-04" db="EMBL/GenBank/DDBJ databases">
        <title>Complete genome sequence of Agrobacterium larrymoorei CFBP5473.</title>
        <authorList>
            <person name="Haryono M."/>
            <person name="Chou L."/>
            <person name="Lin Y.-C."/>
            <person name="Lai E.-M."/>
            <person name="Kuo C.-H."/>
        </authorList>
    </citation>
    <scope>NUCLEOTIDE SEQUENCE [LARGE SCALE GENOMIC DNA]</scope>
    <source>
        <strain evidence="1 3">CFBP5473</strain>
    </source>
</reference>
<evidence type="ECO:0000313" key="2">
    <source>
        <dbReference type="EMBL" id="QYA08305.1"/>
    </source>
</evidence>
<evidence type="ECO:0000313" key="3">
    <source>
        <dbReference type="Proteomes" id="UP000298545"/>
    </source>
</evidence>
<dbReference type="RefSeq" id="WP_136954366.1">
    <property type="nucleotide sequence ID" value="NZ_CP039691.1"/>
</dbReference>